<dbReference type="InterPro" id="IPR011992">
    <property type="entry name" value="EF-hand-dom_pair"/>
</dbReference>
<reference evidence="10" key="1">
    <citation type="submission" date="2025-08" db="UniProtKB">
        <authorList>
            <consortium name="Ensembl"/>
        </authorList>
    </citation>
    <scope>IDENTIFICATION</scope>
</reference>
<dbReference type="PANTHER" id="PTHR13866:SF31">
    <property type="entry name" value="SPARC-LIKE 2"/>
    <property type="match status" value="1"/>
</dbReference>
<proteinExistence type="predicted"/>
<feature type="signal peptide" evidence="7">
    <location>
        <begin position="1"/>
        <end position="22"/>
    </location>
</feature>
<dbReference type="InterPro" id="IPR018247">
    <property type="entry name" value="EF_Hand_1_Ca_BS"/>
</dbReference>
<feature type="chain" id="PRO_5034255728" evidence="7">
    <location>
        <begin position="23"/>
        <end position="269"/>
    </location>
</feature>
<comment type="subcellular location">
    <subcellularLocation>
        <location evidence="1">Secreted</location>
        <location evidence="1">Extracellular space</location>
        <location evidence="1">Extracellular matrix</location>
    </subcellularLocation>
</comment>
<dbReference type="Gene3D" id="3.30.60.30">
    <property type="match status" value="1"/>
</dbReference>
<evidence type="ECO:0000256" key="6">
    <source>
        <dbReference type="ARBA" id="ARBA00023180"/>
    </source>
</evidence>
<keyword evidence="4" id="KW-0106">Calcium</keyword>
<evidence type="ECO:0000313" key="11">
    <source>
        <dbReference type="Proteomes" id="UP000694388"/>
    </source>
</evidence>
<sequence>MKSNSTMWYLFLLLLSTKTVIAPPKIHKPVRIKQGFLLHKDGRMVSYRGEDLPERECAGVRCRIPVGSWCDVRIHGNGSRTPICTCPRNCPSEGQAVCSSFGRQFQSLCWLHKEACARRRRILLAYFGPCVAKQIRCKGSESDQFPFRLLDWFLHLREMETEGHINPSSSPANLTHPNRLDLAQWQFSVLDHDGNGELKKQELRALRIRLMPLEHCSKGFFRSCDKDQNKVLSLAEWTACLVGQSEHWYEVFMSEKMGPRTDAQESIEE</sequence>
<dbReference type="GO" id="GO:0005509">
    <property type="term" value="F:calcium ion binding"/>
    <property type="evidence" value="ECO:0007669"/>
    <property type="project" value="InterPro"/>
</dbReference>
<keyword evidence="11" id="KW-1185">Reference proteome</keyword>
<dbReference type="CDD" id="cd00104">
    <property type="entry name" value="KAZAL_FS"/>
    <property type="match status" value="1"/>
</dbReference>
<dbReference type="GO" id="GO:0050840">
    <property type="term" value="F:extracellular matrix binding"/>
    <property type="evidence" value="ECO:0007669"/>
    <property type="project" value="TreeGrafter"/>
</dbReference>
<dbReference type="InterPro" id="IPR002048">
    <property type="entry name" value="EF_hand_dom"/>
</dbReference>
<dbReference type="Pfam" id="PF10591">
    <property type="entry name" value="SPARC_Ca_bdg"/>
    <property type="match status" value="1"/>
</dbReference>
<dbReference type="PANTHER" id="PTHR13866">
    <property type="entry name" value="SPARC OSTEONECTIN"/>
    <property type="match status" value="1"/>
</dbReference>
<dbReference type="SUPFAM" id="SSF100895">
    <property type="entry name" value="Kazal-type serine protease inhibitors"/>
    <property type="match status" value="1"/>
</dbReference>
<evidence type="ECO:0000313" key="10">
    <source>
        <dbReference type="Ensembl" id="ENSEBUP00000019956.1"/>
    </source>
</evidence>
<keyword evidence="3 7" id="KW-0732">Signal</keyword>
<feature type="domain" description="Kazal-like" evidence="9">
    <location>
        <begin position="78"/>
        <end position="132"/>
    </location>
</feature>
<dbReference type="Ensembl" id="ENSEBUT00000020532.1">
    <property type="protein sequence ID" value="ENSEBUP00000019956.1"/>
    <property type="gene ID" value="ENSEBUG00000012397.1"/>
</dbReference>
<evidence type="ECO:0000256" key="4">
    <source>
        <dbReference type="ARBA" id="ARBA00022837"/>
    </source>
</evidence>
<evidence type="ECO:0000256" key="3">
    <source>
        <dbReference type="ARBA" id="ARBA00022729"/>
    </source>
</evidence>
<keyword evidence="6" id="KW-0325">Glycoprotein</keyword>
<dbReference type="Gene3D" id="1.10.238.10">
    <property type="entry name" value="EF-hand"/>
    <property type="match status" value="1"/>
</dbReference>
<dbReference type="Pfam" id="PF07648">
    <property type="entry name" value="Kazal_2"/>
    <property type="match status" value="1"/>
</dbReference>
<evidence type="ECO:0000259" key="9">
    <source>
        <dbReference type="PROSITE" id="PS51465"/>
    </source>
</evidence>
<dbReference type="InterPro" id="IPR019577">
    <property type="entry name" value="SPARC/Testican_Ca-bd-dom"/>
</dbReference>
<accession>A0A8C4QUA1</accession>
<dbReference type="GO" id="GO:0005518">
    <property type="term" value="F:collagen binding"/>
    <property type="evidence" value="ECO:0007669"/>
    <property type="project" value="TreeGrafter"/>
</dbReference>
<dbReference type="PROSITE" id="PS00018">
    <property type="entry name" value="EF_HAND_1"/>
    <property type="match status" value="1"/>
</dbReference>
<dbReference type="CDD" id="cd00252">
    <property type="entry name" value="EFh_SPARC_EC"/>
    <property type="match status" value="1"/>
</dbReference>
<evidence type="ECO:0000256" key="7">
    <source>
        <dbReference type="SAM" id="SignalP"/>
    </source>
</evidence>
<evidence type="ECO:0000256" key="2">
    <source>
        <dbReference type="ARBA" id="ARBA00022525"/>
    </source>
</evidence>
<keyword evidence="2" id="KW-0964">Secreted</keyword>
<organism evidence="10 11">
    <name type="scientific">Eptatretus burgeri</name>
    <name type="common">Inshore hagfish</name>
    <dbReference type="NCBI Taxonomy" id="7764"/>
    <lineage>
        <taxon>Eukaryota</taxon>
        <taxon>Metazoa</taxon>
        <taxon>Chordata</taxon>
        <taxon>Craniata</taxon>
        <taxon>Vertebrata</taxon>
        <taxon>Cyclostomata</taxon>
        <taxon>Myxini</taxon>
        <taxon>Myxiniformes</taxon>
        <taxon>Myxinidae</taxon>
        <taxon>Eptatretinae</taxon>
        <taxon>Eptatretus</taxon>
    </lineage>
</organism>
<dbReference type="InterPro" id="IPR036058">
    <property type="entry name" value="Kazal_dom_sf"/>
</dbReference>
<dbReference type="PROSITE" id="PS51465">
    <property type="entry name" value="KAZAL_2"/>
    <property type="match status" value="1"/>
</dbReference>
<name>A0A8C4QUA1_EPTBU</name>
<dbReference type="SMART" id="SM00280">
    <property type="entry name" value="KAZAL"/>
    <property type="match status" value="1"/>
</dbReference>
<protein>
    <submittedName>
        <fullName evidence="10">SPARC-like 2</fullName>
    </submittedName>
</protein>
<evidence type="ECO:0000256" key="5">
    <source>
        <dbReference type="ARBA" id="ARBA00023157"/>
    </source>
</evidence>
<reference evidence="10" key="2">
    <citation type="submission" date="2025-09" db="UniProtKB">
        <authorList>
            <consortium name="Ensembl"/>
        </authorList>
    </citation>
    <scope>IDENTIFICATION</scope>
</reference>
<evidence type="ECO:0000256" key="1">
    <source>
        <dbReference type="ARBA" id="ARBA00004498"/>
    </source>
</evidence>
<feature type="domain" description="EF-hand" evidence="8">
    <location>
        <begin position="178"/>
        <end position="213"/>
    </location>
</feature>
<dbReference type="Proteomes" id="UP000694388">
    <property type="component" value="Unplaced"/>
</dbReference>
<dbReference type="SUPFAM" id="SSF47473">
    <property type="entry name" value="EF-hand"/>
    <property type="match status" value="1"/>
</dbReference>
<dbReference type="GO" id="GO:0005615">
    <property type="term" value="C:extracellular space"/>
    <property type="evidence" value="ECO:0007669"/>
    <property type="project" value="TreeGrafter"/>
</dbReference>
<evidence type="ECO:0000259" key="8">
    <source>
        <dbReference type="PROSITE" id="PS50222"/>
    </source>
</evidence>
<dbReference type="AlphaFoldDB" id="A0A8C4QUA1"/>
<dbReference type="PROSITE" id="PS50222">
    <property type="entry name" value="EF_HAND_2"/>
    <property type="match status" value="1"/>
</dbReference>
<dbReference type="InterPro" id="IPR002350">
    <property type="entry name" value="Kazal_dom"/>
</dbReference>
<dbReference type="GeneTree" id="ENSGT00510000046787"/>
<keyword evidence="5" id="KW-1015">Disulfide bond</keyword>